<reference evidence="1" key="1">
    <citation type="submission" date="2020-05" db="EMBL/GenBank/DDBJ databases">
        <title>Large-scale comparative analyses of tick genomes elucidate their genetic diversity and vector capacities.</title>
        <authorList>
            <person name="Jia N."/>
            <person name="Wang J."/>
            <person name="Shi W."/>
            <person name="Du L."/>
            <person name="Sun Y."/>
            <person name="Zhan W."/>
            <person name="Jiang J."/>
            <person name="Wang Q."/>
            <person name="Zhang B."/>
            <person name="Ji P."/>
            <person name="Sakyi L.B."/>
            <person name="Cui X."/>
            <person name="Yuan T."/>
            <person name="Jiang B."/>
            <person name="Yang W."/>
            <person name="Lam T.T.-Y."/>
            <person name="Chang Q."/>
            <person name="Ding S."/>
            <person name="Wang X."/>
            <person name="Zhu J."/>
            <person name="Ruan X."/>
            <person name="Zhao L."/>
            <person name="Wei J."/>
            <person name="Que T."/>
            <person name="Du C."/>
            <person name="Cheng J."/>
            <person name="Dai P."/>
            <person name="Han X."/>
            <person name="Huang E."/>
            <person name="Gao Y."/>
            <person name="Liu J."/>
            <person name="Shao H."/>
            <person name="Ye R."/>
            <person name="Li L."/>
            <person name="Wei W."/>
            <person name="Wang X."/>
            <person name="Wang C."/>
            <person name="Yang T."/>
            <person name="Huo Q."/>
            <person name="Li W."/>
            <person name="Guo W."/>
            <person name="Chen H."/>
            <person name="Zhou L."/>
            <person name="Ni X."/>
            <person name="Tian J."/>
            <person name="Zhou Y."/>
            <person name="Sheng Y."/>
            <person name="Liu T."/>
            <person name="Pan Y."/>
            <person name="Xia L."/>
            <person name="Li J."/>
            <person name="Zhao F."/>
            <person name="Cao W."/>
        </authorList>
    </citation>
    <scope>NUCLEOTIDE SEQUENCE</scope>
    <source>
        <strain evidence="1">Hyas-2018</strain>
    </source>
</reference>
<keyword evidence="2" id="KW-1185">Reference proteome</keyword>
<comment type="caution">
    <text evidence="1">The sequence shown here is derived from an EMBL/GenBank/DDBJ whole genome shotgun (WGS) entry which is preliminary data.</text>
</comment>
<sequence length="107" mass="11307">MACASVLKTVSSKTRSDGPPLTHSAVHNFETNVALHQLVDFYKSVNVPVLLQHVLLGEQLTARFAATAFSAGDSSITINLHLEVTKDGRCSCGRTSETVVAVVVSGP</sequence>
<accession>A0ACB7T5D0</accession>
<name>A0ACB7T5D0_HYAAI</name>
<protein>
    <submittedName>
        <fullName evidence="1">Uncharacterized protein</fullName>
    </submittedName>
</protein>
<organism evidence="1 2">
    <name type="scientific">Hyalomma asiaticum</name>
    <name type="common">Tick</name>
    <dbReference type="NCBI Taxonomy" id="266040"/>
    <lineage>
        <taxon>Eukaryota</taxon>
        <taxon>Metazoa</taxon>
        <taxon>Ecdysozoa</taxon>
        <taxon>Arthropoda</taxon>
        <taxon>Chelicerata</taxon>
        <taxon>Arachnida</taxon>
        <taxon>Acari</taxon>
        <taxon>Parasitiformes</taxon>
        <taxon>Ixodida</taxon>
        <taxon>Ixodoidea</taxon>
        <taxon>Ixodidae</taxon>
        <taxon>Hyalomminae</taxon>
        <taxon>Hyalomma</taxon>
    </lineage>
</organism>
<proteinExistence type="predicted"/>
<gene>
    <name evidence="1" type="ORF">HPB50_016911</name>
</gene>
<dbReference type="EMBL" id="CM023491">
    <property type="protein sequence ID" value="KAH6941354.1"/>
    <property type="molecule type" value="Genomic_DNA"/>
</dbReference>
<evidence type="ECO:0000313" key="2">
    <source>
        <dbReference type="Proteomes" id="UP000821845"/>
    </source>
</evidence>
<dbReference type="Proteomes" id="UP000821845">
    <property type="component" value="Chromosome 11"/>
</dbReference>
<evidence type="ECO:0000313" key="1">
    <source>
        <dbReference type="EMBL" id="KAH6941354.1"/>
    </source>
</evidence>